<accession>A0A5C7F945</accession>
<proteinExistence type="predicted"/>
<dbReference type="EMBL" id="CP144914">
    <property type="protein sequence ID" value="WWD79061.1"/>
    <property type="molecule type" value="Genomic_DNA"/>
</dbReference>
<dbReference type="RefSeq" id="WP_147805231.1">
    <property type="nucleotide sequence ID" value="NZ_CP144914.1"/>
</dbReference>
<name>A0A5C7F945_9BACI</name>
<protein>
    <submittedName>
        <fullName evidence="2">Uncharacterized protein</fullName>
    </submittedName>
</protein>
<reference evidence="2 3" key="1">
    <citation type="submission" date="2024-01" db="EMBL/GenBank/DDBJ databases">
        <title>Complete Genome Sequence of Alkalicoccus halolimnae BZ-SZ-XJ29T, a Moderately Halophilic Bacterium Isolated from a Salt Lake.</title>
        <authorList>
            <person name="Zhao B."/>
        </authorList>
    </citation>
    <scope>NUCLEOTIDE SEQUENCE [LARGE SCALE GENOMIC DNA]</scope>
    <source>
        <strain evidence="2 3">BZ-SZ-XJ29</strain>
    </source>
</reference>
<keyword evidence="1" id="KW-0812">Transmembrane</keyword>
<dbReference type="AlphaFoldDB" id="A0A5C7F945"/>
<gene>
    <name evidence="2" type="ORF">FTX54_011590</name>
</gene>
<sequence length="117" mass="12632">MRKPWRSFLLFILAGLGGTLLLIPLNLEVITAALREMGTEPENLPSTPVLALLSLINPMIIILLAVTAGHLLARSTGLTSLIYIKDRDGKPASGKWRKAGTWGGSQRISHWSGTAAF</sequence>
<dbReference type="KEGG" id="ahal:FTX54_011590"/>
<evidence type="ECO:0000313" key="3">
    <source>
        <dbReference type="Proteomes" id="UP000321816"/>
    </source>
</evidence>
<evidence type="ECO:0000313" key="2">
    <source>
        <dbReference type="EMBL" id="WWD79061.1"/>
    </source>
</evidence>
<dbReference type="Proteomes" id="UP000321816">
    <property type="component" value="Chromosome"/>
</dbReference>
<organism evidence="2 3">
    <name type="scientific">Alkalicoccus halolimnae</name>
    <dbReference type="NCBI Taxonomy" id="1667239"/>
    <lineage>
        <taxon>Bacteria</taxon>
        <taxon>Bacillati</taxon>
        <taxon>Bacillota</taxon>
        <taxon>Bacilli</taxon>
        <taxon>Bacillales</taxon>
        <taxon>Bacillaceae</taxon>
        <taxon>Alkalicoccus</taxon>
    </lineage>
</organism>
<keyword evidence="3" id="KW-1185">Reference proteome</keyword>
<evidence type="ECO:0000256" key="1">
    <source>
        <dbReference type="SAM" id="Phobius"/>
    </source>
</evidence>
<keyword evidence="1" id="KW-1133">Transmembrane helix</keyword>
<keyword evidence="1" id="KW-0472">Membrane</keyword>
<feature type="transmembrane region" description="Helical" evidence="1">
    <location>
        <begin position="51"/>
        <end position="73"/>
    </location>
</feature>